<protein>
    <submittedName>
        <fullName evidence="2">Uncharacterized protein</fullName>
    </submittedName>
</protein>
<organism evidence="2 3">
    <name type="scientific">Ruminococcus albus</name>
    <dbReference type="NCBI Taxonomy" id="1264"/>
    <lineage>
        <taxon>Bacteria</taxon>
        <taxon>Bacillati</taxon>
        <taxon>Bacillota</taxon>
        <taxon>Clostridia</taxon>
        <taxon>Eubacteriales</taxon>
        <taxon>Oscillospiraceae</taxon>
        <taxon>Ruminococcus</taxon>
    </lineage>
</organism>
<feature type="coiled-coil region" evidence="1">
    <location>
        <begin position="90"/>
        <end position="117"/>
    </location>
</feature>
<evidence type="ECO:0000256" key="1">
    <source>
        <dbReference type="SAM" id="Coils"/>
    </source>
</evidence>
<proteinExistence type="predicted"/>
<dbReference type="EMBL" id="FOAT01000012">
    <property type="protein sequence ID" value="SEL12341.1"/>
    <property type="molecule type" value="Genomic_DNA"/>
</dbReference>
<dbReference type="AlphaFoldDB" id="A0A1H7MMJ8"/>
<reference evidence="2 3" key="1">
    <citation type="submission" date="2016-10" db="EMBL/GenBank/DDBJ databases">
        <authorList>
            <person name="de Groot N.N."/>
        </authorList>
    </citation>
    <scope>NUCLEOTIDE SEQUENCE [LARGE SCALE GENOMIC DNA]</scope>
    <source>
        <strain evidence="2 3">KH2T6</strain>
    </source>
</reference>
<name>A0A1H7MMJ8_RUMAL</name>
<gene>
    <name evidence="2" type="ORF">SAMN05216469_11255</name>
</gene>
<accession>A0A1H7MMJ8</accession>
<dbReference type="RefSeq" id="WP_074834257.1">
    <property type="nucleotide sequence ID" value="NZ_FOAT01000012.1"/>
</dbReference>
<dbReference type="Proteomes" id="UP000186015">
    <property type="component" value="Unassembled WGS sequence"/>
</dbReference>
<evidence type="ECO:0000313" key="2">
    <source>
        <dbReference type="EMBL" id="SEL12341.1"/>
    </source>
</evidence>
<sequence length="120" mass="13625">MLEFYMVVARVNGIDYLTKVNAESNYSAEHQVMDLGICGKHDYSVTACMAYDREAMKTDTFIGAALNAAPITFNELADLIEERNKEILKRDETEHRISAIEKKIQELTSELEAARKFMEG</sequence>
<keyword evidence="1" id="KW-0175">Coiled coil</keyword>
<evidence type="ECO:0000313" key="3">
    <source>
        <dbReference type="Proteomes" id="UP000186015"/>
    </source>
</evidence>